<dbReference type="InterPro" id="IPR050764">
    <property type="entry name" value="CbbQ/NirQ/NorQ/GpvN"/>
</dbReference>
<dbReference type="Pfam" id="PF07726">
    <property type="entry name" value="AAA_3"/>
    <property type="match status" value="1"/>
</dbReference>
<dbReference type="PANTHER" id="PTHR42759:SF5">
    <property type="entry name" value="METHANOL DEHYDROGENASE REGULATOR"/>
    <property type="match status" value="1"/>
</dbReference>
<proteinExistence type="predicted"/>
<dbReference type="InterPro" id="IPR011703">
    <property type="entry name" value="ATPase_AAA-3"/>
</dbReference>
<dbReference type="SUPFAM" id="SSF52540">
    <property type="entry name" value="P-loop containing nucleoside triphosphate hydrolases"/>
    <property type="match status" value="1"/>
</dbReference>
<accession>A0A0F8YEL5</accession>
<comment type="caution">
    <text evidence="2">The sequence shown here is derived from an EMBL/GenBank/DDBJ whole genome shotgun (WGS) entry which is preliminary data.</text>
</comment>
<evidence type="ECO:0000313" key="2">
    <source>
        <dbReference type="EMBL" id="KKK46496.1"/>
    </source>
</evidence>
<feature type="non-terminal residue" evidence="2">
    <location>
        <position position="225"/>
    </location>
</feature>
<dbReference type="SMART" id="SM00382">
    <property type="entry name" value="AAA"/>
    <property type="match status" value="1"/>
</dbReference>
<dbReference type="InterPro" id="IPR027417">
    <property type="entry name" value="P-loop_NTPase"/>
</dbReference>
<dbReference type="PANTHER" id="PTHR42759">
    <property type="entry name" value="MOXR FAMILY PROTEIN"/>
    <property type="match status" value="1"/>
</dbReference>
<dbReference type="Gene3D" id="3.40.50.300">
    <property type="entry name" value="P-loop containing nucleotide triphosphate hydrolases"/>
    <property type="match status" value="1"/>
</dbReference>
<organism evidence="2">
    <name type="scientific">marine sediment metagenome</name>
    <dbReference type="NCBI Taxonomy" id="412755"/>
    <lineage>
        <taxon>unclassified sequences</taxon>
        <taxon>metagenomes</taxon>
        <taxon>ecological metagenomes</taxon>
    </lineage>
</organism>
<reference evidence="2" key="1">
    <citation type="journal article" date="2015" name="Nature">
        <title>Complex archaea that bridge the gap between prokaryotes and eukaryotes.</title>
        <authorList>
            <person name="Spang A."/>
            <person name="Saw J.H."/>
            <person name="Jorgensen S.L."/>
            <person name="Zaremba-Niedzwiedzka K."/>
            <person name="Martijn J."/>
            <person name="Lind A.E."/>
            <person name="van Eijk R."/>
            <person name="Schleper C."/>
            <person name="Guy L."/>
            <person name="Ettema T.J."/>
        </authorList>
    </citation>
    <scope>NUCLEOTIDE SEQUENCE</scope>
</reference>
<protein>
    <recommendedName>
        <fullName evidence="1">AAA+ ATPase domain-containing protein</fullName>
    </recommendedName>
</protein>
<gene>
    <name evidence="2" type="ORF">LCGC14_3163880</name>
</gene>
<dbReference type="GO" id="GO:0005524">
    <property type="term" value="F:ATP binding"/>
    <property type="evidence" value="ECO:0007669"/>
    <property type="project" value="InterPro"/>
</dbReference>
<name>A0A0F8YEL5_9ZZZZ</name>
<evidence type="ECO:0000259" key="1">
    <source>
        <dbReference type="SMART" id="SM00382"/>
    </source>
</evidence>
<dbReference type="InterPro" id="IPR003593">
    <property type="entry name" value="AAA+_ATPase"/>
</dbReference>
<dbReference type="AlphaFoldDB" id="A0A0F8YEL5"/>
<feature type="domain" description="AAA+ ATPase" evidence="1">
    <location>
        <begin position="47"/>
        <end position="194"/>
    </location>
</feature>
<dbReference type="EMBL" id="LAZR01070007">
    <property type="protein sequence ID" value="KKK46496.1"/>
    <property type="molecule type" value="Genomic_DNA"/>
</dbReference>
<dbReference type="GO" id="GO:0016887">
    <property type="term" value="F:ATP hydrolysis activity"/>
    <property type="evidence" value="ECO:0007669"/>
    <property type="project" value="InterPro"/>
</dbReference>
<dbReference type="CDD" id="cd00009">
    <property type="entry name" value="AAA"/>
    <property type="match status" value="1"/>
</dbReference>
<sequence length="225" mass="25394">MTEAGSGKLQREVERYHALCTRLVEGLERVIRGKRRVLEYLVTVLLAGGHVLIEDVPGLGKTTLAKTMARLIARTKRTPIKFRRIQFTPDLLPYDITGVDIFDPESRRFLFRPGPIFANIVLADEINRTTPKVQSALLEVMAEKQVTVGNKTHILEPLFFLIATQNPVETDGIYPLPLAQLDRFLMKIEIGYPEEEDEVGIVRDDPAFQVLPTVKTVCTRDEVLA</sequence>